<dbReference type="EMBL" id="CP016809">
    <property type="protein sequence ID" value="ANY72610.1"/>
    <property type="molecule type" value="Genomic_DNA"/>
</dbReference>
<dbReference type="SUPFAM" id="SSF51294">
    <property type="entry name" value="Hedgehog/intein (Hint) domain"/>
    <property type="match status" value="1"/>
</dbReference>
<dbReference type="InterPro" id="IPR028992">
    <property type="entry name" value="Hedgehog/Intein_dom"/>
</dbReference>
<dbReference type="AlphaFoldDB" id="A0A1B2DY05"/>
<evidence type="ECO:0000259" key="1">
    <source>
        <dbReference type="Pfam" id="PF13403"/>
    </source>
</evidence>
<protein>
    <recommendedName>
        <fullName evidence="1">Hedgehog/Intein (Hint) domain-containing protein</fullName>
    </recommendedName>
</protein>
<sequence>MYAYVGNNPLIYVDPSGNVWKWVNDGWKWIQKGAKSAIDFLIMDDLRALVDPKSSFYDRAMAAIGFIPVGKAYKGGKVIIKWANKDGKVVEKALKGCNYFTAGTMIQTDEGEKPIQEIEVGDKILSKSDETGEVEHSWNTKYKTHGEAFLSDIGKIIDGGEQYRLWVRDL</sequence>
<reference evidence="2" key="1">
    <citation type="submission" date="2016-08" db="EMBL/GenBank/DDBJ databases">
        <title>Complete Genome Seqeunce of Paenibacillus sp. nov. IHBB 9852 from high altitute lake of Indian trans-Himalayas.</title>
        <authorList>
            <person name="Kiran S."/>
            <person name="Swarnkar M.K."/>
            <person name="Rana A."/>
            <person name="Tewari R."/>
            <person name="Gulati A."/>
        </authorList>
    </citation>
    <scope>NUCLEOTIDE SEQUENCE [LARGE SCALE GENOMIC DNA]</scope>
    <source>
        <strain evidence="2">IHBB 9852</strain>
    </source>
</reference>
<dbReference type="KEGG" id="pib:BBD41_08450"/>
<dbReference type="Pfam" id="PF13403">
    <property type="entry name" value="Hint_2"/>
    <property type="match status" value="1"/>
</dbReference>
<gene>
    <name evidence="2" type="ORF">BBD41_08450</name>
</gene>
<evidence type="ECO:0000313" key="2">
    <source>
        <dbReference type="EMBL" id="ANY72610.1"/>
    </source>
</evidence>
<accession>A0A1B2DY05</accession>
<dbReference type="InterPro" id="IPR036844">
    <property type="entry name" value="Hint_dom_sf"/>
</dbReference>
<dbReference type="Gene3D" id="2.170.16.10">
    <property type="entry name" value="Hedgehog/Intein (Hint) domain"/>
    <property type="match status" value="1"/>
</dbReference>
<organism evidence="2">
    <name type="scientific">Paenibacillus ihbetae</name>
    <dbReference type="NCBI Taxonomy" id="1870820"/>
    <lineage>
        <taxon>Bacteria</taxon>
        <taxon>Bacillati</taxon>
        <taxon>Bacillota</taxon>
        <taxon>Bacilli</taxon>
        <taxon>Bacillales</taxon>
        <taxon>Paenibacillaceae</taxon>
        <taxon>Paenibacillus</taxon>
    </lineage>
</organism>
<proteinExistence type="predicted"/>
<feature type="domain" description="Hedgehog/Intein (Hint)" evidence="1">
    <location>
        <begin position="100"/>
        <end position="143"/>
    </location>
</feature>
<name>A0A1B2DY05_9BACL</name>